<keyword evidence="8 13" id="KW-0472">Membrane</keyword>
<evidence type="ECO:0000256" key="13">
    <source>
        <dbReference type="HAMAP-Rule" id="MF_01398"/>
    </source>
</evidence>
<keyword evidence="9 13" id="KW-0066">ATP synthesis</keyword>
<sequence>MPQIDQIASTYASQIFWLLITFGLVYFTIGRGMLPKVEQVVDARDRRIADDLVAAERARAAADETEAAWRKRMDEARDAAAHQTAEAKAAAARDAEGRVKAADAEAEARVAAAEARIAAARTESLANIDTVAAEAAQDIVRRLAGIDIDEAAARAAVREVAHG</sequence>
<evidence type="ECO:0000256" key="5">
    <source>
        <dbReference type="ARBA" id="ARBA00022781"/>
    </source>
</evidence>
<dbReference type="InterPro" id="IPR002146">
    <property type="entry name" value="ATP_synth_b/b'su_bac/chlpt"/>
</dbReference>
<evidence type="ECO:0000256" key="4">
    <source>
        <dbReference type="ARBA" id="ARBA00022692"/>
    </source>
</evidence>
<dbReference type="Pfam" id="PF00430">
    <property type="entry name" value="ATP-synt_B"/>
    <property type="match status" value="1"/>
</dbReference>
<dbReference type="PANTHER" id="PTHR33445">
    <property type="entry name" value="ATP SYNTHASE SUBUNIT B', CHLOROPLASTIC"/>
    <property type="match status" value="1"/>
</dbReference>
<reference evidence="15 16" key="1">
    <citation type="submission" date="2020-03" db="EMBL/GenBank/DDBJ databases">
        <title>Genomic Encyclopedia of Type Strains, Phase IV (KMG-IV): sequencing the most valuable type-strain genomes for metagenomic binning, comparative biology and taxonomic classification.</title>
        <authorList>
            <person name="Goeker M."/>
        </authorList>
    </citation>
    <scope>NUCLEOTIDE SEQUENCE [LARGE SCALE GENOMIC DNA]</scope>
    <source>
        <strain evidence="15 16">DSM 27651</strain>
    </source>
</reference>
<evidence type="ECO:0000256" key="1">
    <source>
        <dbReference type="ARBA" id="ARBA00005513"/>
    </source>
</evidence>
<comment type="similarity">
    <text evidence="1 13 14">Belongs to the ATPase B chain family.</text>
</comment>
<dbReference type="InterPro" id="IPR050059">
    <property type="entry name" value="ATP_synthase_B_chain"/>
</dbReference>
<keyword evidence="16" id="KW-1185">Reference proteome</keyword>
<evidence type="ECO:0000256" key="7">
    <source>
        <dbReference type="ARBA" id="ARBA00023065"/>
    </source>
</evidence>
<keyword evidence="7 13" id="KW-0406">Ion transport</keyword>
<evidence type="ECO:0000256" key="3">
    <source>
        <dbReference type="ARBA" id="ARBA00022547"/>
    </source>
</evidence>
<evidence type="ECO:0000256" key="9">
    <source>
        <dbReference type="ARBA" id="ARBA00023310"/>
    </source>
</evidence>
<dbReference type="Proteomes" id="UP000734218">
    <property type="component" value="Unassembled WGS sequence"/>
</dbReference>
<evidence type="ECO:0000256" key="2">
    <source>
        <dbReference type="ARBA" id="ARBA00022448"/>
    </source>
</evidence>
<comment type="caution">
    <text evidence="15">The sequence shown here is derived from an EMBL/GenBank/DDBJ whole genome shotgun (WGS) entry which is preliminary data.</text>
</comment>
<keyword evidence="6 13" id="KW-1133">Transmembrane helix</keyword>
<comment type="subunit">
    <text evidence="13">F-type ATPases have 2 components, F(1) - the catalytic core - and F(0) - the membrane proton channel. F(1) has five subunits: alpha(3), beta(3), gamma(1), delta(1), epsilon(1). F(0) has three main subunits: a(1), b(2) and c(10-14). The alpha and beta chains form an alternating ring which encloses part of the gamma chain. F(1) is attached to F(0) by a central stalk formed by the gamma and epsilon chains, while a peripheral stalk is formed by the delta and b chains.</text>
</comment>
<feature type="transmembrane region" description="Helical" evidence="13">
    <location>
        <begin position="15"/>
        <end position="34"/>
    </location>
</feature>
<keyword evidence="4 13" id="KW-0812">Transmembrane</keyword>
<evidence type="ECO:0000256" key="6">
    <source>
        <dbReference type="ARBA" id="ARBA00022989"/>
    </source>
</evidence>
<dbReference type="PANTHER" id="PTHR33445:SF1">
    <property type="entry name" value="ATP SYNTHASE SUBUNIT B"/>
    <property type="match status" value="1"/>
</dbReference>
<dbReference type="RefSeq" id="WP_167952631.1">
    <property type="nucleotide sequence ID" value="NZ_JAATJE010000001.1"/>
</dbReference>
<comment type="subcellular location">
    <subcellularLocation>
        <location evidence="13">Cell membrane</location>
        <topology evidence="13">Single-pass membrane protein</topology>
    </subcellularLocation>
    <subcellularLocation>
        <location evidence="12">Endomembrane system</location>
        <topology evidence="12">Single-pass membrane protein</topology>
    </subcellularLocation>
</comment>
<comment type="function">
    <text evidence="10 13">F(1)F(0) ATP synthase produces ATP from ADP in the presence of a proton or sodium gradient. F-type ATPases consist of two structural domains, F(1) containing the extramembraneous catalytic core and F(0) containing the membrane proton channel, linked together by a central stalk and a peripheral stalk. During catalysis, ATP synthesis in the catalytic domain of F(1) is coupled via a rotary mechanism of the central stalk subunits to proton translocation.</text>
</comment>
<name>A0ABX0XI58_9SPHN</name>
<evidence type="ECO:0000313" key="15">
    <source>
        <dbReference type="EMBL" id="NJC33014.1"/>
    </source>
</evidence>
<keyword evidence="2 13" id="KW-0813">Transport</keyword>
<gene>
    <name evidence="13" type="primary">atpF</name>
    <name evidence="15" type="ORF">GGR88_000488</name>
</gene>
<dbReference type="HAMAP" id="MF_01398">
    <property type="entry name" value="ATP_synth_b_bprime"/>
    <property type="match status" value="1"/>
</dbReference>
<evidence type="ECO:0000313" key="16">
    <source>
        <dbReference type="Proteomes" id="UP000734218"/>
    </source>
</evidence>
<proteinExistence type="inferred from homology"/>
<dbReference type="EMBL" id="JAATJE010000001">
    <property type="protein sequence ID" value="NJC33014.1"/>
    <property type="molecule type" value="Genomic_DNA"/>
</dbReference>
<keyword evidence="13" id="KW-1003">Cell membrane</keyword>
<keyword evidence="5 13" id="KW-0375">Hydrogen ion transport</keyword>
<evidence type="ECO:0000256" key="10">
    <source>
        <dbReference type="ARBA" id="ARBA00025198"/>
    </source>
</evidence>
<accession>A0ABX0XI58</accession>
<keyword evidence="3 13" id="KW-0138">CF(0)</keyword>
<evidence type="ECO:0000256" key="11">
    <source>
        <dbReference type="ARBA" id="ARBA00025614"/>
    </source>
</evidence>
<evidence type="ECO:0000256" key="8">
    <source>
        <dbReference type="ARBA" id="ARBA00023136"/>
    </source>
</evidence>
<evidence type="ECO:0000256" key="12">
    <source>
        <dbReference type="ARBA" id="ARBA00037847"/>
    </source>
</evidence>
<organism evidence="15 16">
    <name type="scientific">Sphingomonas jejuensis</name>
    <dbReference type="NCBI Taxonomy" id="904715"/>
    <lineage>
        <taxon>Bacteria</taxon>
        <taxon>Pseudomonadati</taxon>
        <taxon>Pseudomonadota</taxon>
        <taxon>Alphaproteobacteria</taxon>
        <taxon>Sphingomonadales</taxon>
        <taxon>Sphingomonadaceae</taxon>
        <taxon>Sphingomonas</taxon>
    </lineage>
</organism>
<evidence type="ECO:0000256" key="14">
    <source>
        <dbReference type="RuleBase" id="RU003848"/>
    </source>
</evidence>
<protein>
    <recommendedName>
        <fullName evidence="13">ATP synthase subunit b</fullName>
    </recommendedName>
    <alternativeName>
        <fullName evidence="13">ATP synthase F(0) sector subunit b</fullName>
    </alternativeName>
    <alternativeName>
        <fullName evidence="13">ATPase subunit I</fullName>
    </alternativeName>
    <alternativeName>
        <fullName evidence="13">F-type ATPase subunit b</fullName>
        <shortName evidence="13">F-ATPase subunit b</shortName>
    </alternativeName>
</protein>
<comment type="function">
    <text evidence="11">Component of the F(0) channel, it forms part of the peripheral stalk, linking F(1) to F(0). The b'-subunit is a diverged and duplicated form of b found in plants and photosynthetic bacteria.</text>
</comment>